<accession>A0A409YUQ7</accession>
<feature type="transmembrane region" description="Helical" evidence="3">
    <location>
        <begin position="109"/>
        <end position="128"/>
    </location>
</feature>
<dbReference type="Gene3D" id="1.20.1250.20">
    <property type="entry name" value="MFS general substrate transporter like domains"/>
    <property type="match status" value="1"/>
</dbReference>
<proteinExistence type="inferred from homology"/>
<dbReference type="InterPro" id="IPR020846">
    <property type="entry name" value="MFS_dom"/>
</dbReference>
<evidence type="ECO:0000256" key="2">
    <source>
        <dbReference type="ARBA" id="ARBA00006727"/>
    </source>
</evidence>
<evidence type="ECO:0000256" key="1">
    <source>
        <dbReference type="ARBA" id="ARBA00004141"/>
    </source>
</evidence>
<organism evidence="5 6">
    <name type="scientific">Gymnopilus dilepis</name>
    <dbReference type="NCBI Taxonomy" id="231916"/>
    <lineage>
        <taxon>Eukaryota</taxon>
        <taxon>Fungi</taxon>
        <taxon>Dikarya</taxon>
        <taxon>Basidiomycota</taxon>
        <taxon>Agaricomycotina</taxon>
        <taxon>Agaricomycetes</taxon>
        <taxon>Agaricomycetidae</taxon>
        <taxon>Agaricales</taxon>
        <taxon>Agaricineae</taxon>
        <taxon>Hymenogastraceae</taxon>
        <taxon>Gymnopilus</taxon>
    </lineage>
</organism>
<dbReference type="Pfam" id="PF07690">
    <property type="entry name" value="MFS_1"/>
    <property type="match status" value="1"/>
</dbReference>
<protein>
    <recommendedName>
        <fullName evidence="4">Major facilitator superfamily (MFS) profile domain-containing protein</fullName>
    </recommendedName>
</protein>
<name>A0A409YUQ7_9AGAR</name>
<dbReference type="EMBL" id="NHYE01000251">
    <property type="protein sequence ID" value="PPR06732.1"/>
    <property type="molecule type" value="Genomic_DNA"/>
</dbReference>
<dbReference type="PANTHER" id="PTHR11360">
    <property type="entry name" value="MONOCARBOXYLATE TRANSPORTER"/>
    <property type="match status" value="1"/>
</dbReference>
<reference evidence="5 6" key="1">
    <citation type="journal article" date="2018" name="Evol. Lett.">
        <title>Horizontal gene cluster transfer increased hallucinogenic mushroom diversity.</title>
        <authorList>
            <person name="Reynolds H.T."/>
            <person name="Vijayakumar V."/>
            <person name="Gluck-Thaler E."/>
            <person name="Korotkin H.B."/>
            <person name="Matheny P.B."/>
            <person name="Slot J.C."/>
        </authorList>
    </citation>
    <scope>NUCLEOTIDE SEQUENCE [LARGE SCALE GENOMIC DNA]</scope>
    <source>
        <strain evidence="5 6">SRW20</strain>
    </source>
</reference>
<evidence type="ECO:0000313" key="6">
    <source>
        <dbReference type="Proteomes" id="UP000284706"/>
    </source>
</evidence>
<feature type="transmembrane region" description="Helical" evidence="3">
    <location>
        <begin position="337"/>
        <end position="359"/>
    </location>
</feature>
<sequence length="442" mass="48606">MSEASISVTVPDVVNQQQSFESEKCAIAHSTVQDLETVLVETPSYDSGKEAWLTIVGAYVSAFGIYQDYYTRIFLSQESPSDISWIGSFQLFMQYIPGFIIGRAFDAGYFHYMTALGTFLQITSMFMLSLARPHKYFEVFLAQAVGMGLGQSLLFLPSLTIIGHHFRRRRALATGIAVSGASFGGMVWPILLNELSQKISFPNAIRTTAALCGLMLLVSIFLMKTRATSESSIPRRPDLRLILQDSAYLVSIASAFCINLGLFFPYFYLQLYAVNHNITDKLAFYSLTILNAGSALGRLLPNFFADRFGTYNLLLPCLFISSGLAFTMFAISNFPAVAIFGLLFGFWSGSYISLIPSLLAQLSNHSMEQGTRMGIAFSVVGISMLIGTPIEGSLLSQHGRDYTWSMSIIFCGTMVLLGAVGMTISRALFVHQGRAAERGGYI</sequence>
<feature type="transmembrane region" description="Helical" evidence="3">
    <location>
        <begin position="204"/>
        <end position="225"/>
    </location>
</feature>
<dbReference type="InterPro" id="IPR050327">
    <property type="entry name" value="Proton-linked_MCT"/>
</dbReference>
<feature type="transmembrane region" description="Helical" evidence="3">
    <location>
        <begin position="402"/>
        <end position="424"/>
    </location>
</feature>
<dbReference type="InterPro" id="IPR011701">
    <property type="entry name" value="MFS"/>
</dbReference>
<dbReference type="GO" id="GO:0022857">
    <property type="term" value="F:transmembrane transporter activity"/>
    <property type="evidence" value="ECO:0007669"/>
    <property type="project" value="InterPro"/>
</dbReference>
<evidence type="ECO:0000313" key="5">
    <source>
        <dbReference type="EMBL" id="PPR06732.1"/>
    </source>
</evidence>
<dbReference type="AlphaFoldDB" id="A0A409YUQ7"/>
<dbReference type="PROSITE" id="PS50850">
    <property type="entry name" value="MFS"/>
    <property type="match status" value="1"/>
</dbReference>
<feature type="transmembrane region" description="Helical" evidence="3">
    <location>
        <begin position="371"/>
        <end position="390"/>
    </location>
</feature>
<comment type="subcellular location">
    <subcellularLocation>
        <location evidence="1">Membrane</location>
        <topology evidence="1">Multi-pass membrane protein</topology>
    </subcellularLocation>
</comment>
<feature type="domain" description="Major facilitator superfamily (MFS) profile" evidence="4">
    <location>
        <begin position="205"/>
        <end position="442"/>
    </location>
</feature>
<dbReference type="SUPFAM" id="SSF103473">
    <property type="entry name" value="MFS general substrate transporter"/>
    <property type="match status" value="1"/>
</dbReference>
<keyword evidence="6" id="KW-1185">Reference proteome</keyword>
<feature type="transmembrane region" description="Helical" evidence="3">
    <location>
        <begin position="171"/>
        <end position="192"/>
    </location>
</feature>
<gene>
    <name evidence="5" type="ORF">CVT26_001337</name>
</gene>
<dbReference type="PANTHER" id="PTHR11360:SF284">
    <property type="entry name" value="EG:103B4.3 PROTEIN-RELATED"/>
    <property type="match status" value="1"/>
</dbReference>
<feature type="transmembrane region" description="Helical" evidence="3">
    <location>
        <begin position="140"/>
        <end position="159"/>
    </location>
</feature>
<comment type="similarity">
    <text evidence="2">Belongs to the major facilitator superfamily. Monocarboxylate porter (TC 2.A.1.13) family.</text>
</comment>
<dbReference type="InterPro" id="IPR036259">
    <property type="entry name" value="MFS_trans_sf"/>
</dbReference>
<keyword evidence="3" id="KW-0812">Transmembrane</keyword>
<dbReference type="OrthoDB" id="6499973at2759"/>
<keyword evidence="3" id="KW-1133">Transmembrane helix</keyword>
<feature type="transmembrane region" description="Helical" evidence="3">
    <location>
        <begin position="246"/>
        <end position="267"/>
    </location>
</feature>
<feature type="transmembrane region" description="Helical" evidence="3">
    <location>
        <begin position="313"/>
        <end position="331"/>
    </location>
</feature>
<dbReference type="GO" id="GO:0016020">
    <property type="term" value="C:membrane"/>
    <property type="evidence" value="ECO:0007669"/>
    <property type="project" value="UniProtKB-SubCell"/>
</dbReference>
<dbReference type="InParanoid" id="A0A409YUQ7"/>
<evidence type="ECO:0000259" key="4">
    <source>
        <dbReference type="PROSITE" id="PS50850"/>
    </source>
</evidence>
<dbReference type="Proteomes" id="UP000284706">
    <property type="component" value="Unassembled WGS sequence"/>
</dbReference>
<keyword evidence="3" id="KW-0472">Membrane</keyword>
<comment type="caution">
    <text evidence="5">The sequence shown here is derived from an EMBL/GenBank/DDBJ whole genome shotgun (WGS) entry which is preliminary data.</text>
</comment>
<feature type="transmembrane region" description="Helical" evidence="3">
    <location>
        <begin position="282"/>
        <end position="301"/>
    </location>
</feature>
<evidence type="ECO:0000256" key="3">
    <source>
        <dbReference type="SAM" id="Phobius"/>
    </source>
</evidence>